<feature type="transmembrane region" description="Helical" evidence="1">
    <location>
        <begin position="138"/>
        <end position="159"/>
    </location>
</feature>
<feature type="transmembrane region" description="Helical" evidence="1">
    <location>
        <begin position="265"/>
        <end position="286"/>
    </location>
</feature>
<evidence type="ECO:0000313" key="3">
    <source>
        <dbReference type="Proteomes" id="UP001165667"/>
    </source>
</evidence>
<feature type="transmembrane region" description="Helical" evidence="1">
    <location>
        <begin position="234"/>
        <end position="253"/>
    </location>
</feature>
<dbReference type="AlphaFoldDB" id="A0AA42CIN2"/>
<feature type="transmembrane region" description="Helical" evidence="1">
    <location>
        <begin position="171"/>
        <end position="190"/>
    </location>
</feature>
<keyword evidence="1" id="KW-0812">Transmembrane</keyword>
<feature type="transmembrane region" description="Helical" evidence="1">
    <location>
        <begin position="329"/>
        <end position="348"/>
    </location>
</feature>
<accession>A0AA42CIN2</accession>
<feature type="transmembrane region" description="Helical" evidence="1">
    <location>
        <begin position="20"/>
        <end position="43"/>
    </location>
</feature>
<keyword evidence="3" id="KW-1185">Reference proteome</keyword>
<evidence type="ECO:0000313" key="2">
    <source>
        <dbReference type="EMBL" id="MCW6508569.1"/>
    </source>
</evidence>
<dbReference type="RefSeq" id="WP_282584939.1">
    <property type="nucleotide sequence ID" value="NZ_JAMOIM010000006.1"/>
</dbReference>
<proteinExistence type="predicted"/>
<dbReference type="Proteomes" id="UP001165667">
    <property type="component" value="Unassembled WGS sequence"/>
</dbReference>
<dbReference type="EMBL" id="JAMOIM010000006">
    <property type="protein sequence ID" value="MCW6508569.1"/>
    <property type="molecule type" value="Genomic_DNA"/>
</dbReference>
<protein>
    <recommendedName>
        <fullName evidence="4">Transmembrane protein</fullName>
    </recommendedName>
</protein>
<organism evidence="2 3">
    <name type="scientific">Lichenifustis flavocetrariae</name>
    <dbReference type="NCBI Taxonomy" id="2949735"/>
    <lineage>
        <taxon>Bacteria</taxon>
        <taxon>Pseudomonadati</taxon>
        <taxon>Pseudomonadota</taxon>
        <taxon>Alphaproteobacteria</taxon>
        <taxon>Hyphomicrobiales</taxon>
        <taxon>Lichenihabitantaceae</taxon>
        <taxon>Lichenifustis</taxon>
    </lineage>
</organism>
<keyword evidence="1" id="KW-0472">Membrane</keyword>
<sequence length="444" mass="48977">MFDSIYVAFTSQSSRRWMLMTALFIILSFTKMPEVMLHGRLWAEEGSVFMPDMASKSFLQALTYNYRGSVQLINAIACWFAIRSYVDLMPYVTTYAAFIVSGVLFMQLAYWAMGVANAPGFALFFLAGWFFLPESYEVWLTSTNIQWLCSLSVLMVLLLNEDIVRRRFGIACAWTLLCGLTGVPSCMLAPGFIAKGILSRSVVFASLGGLLALSTCVQLLAILTTEFSNRSYDLHSLAIVQSIIAGTIFQPIVGVKATSLVTTWVGMHYFSILICLLFSTLILFAWRQHVESRLRSQIFYVVGLWVLVTALNVVGSIPGASVLETAPLVGSRYFFFGASCLVISLLLLSTSNHVAIRAFSTLLLVIIAANGVGQRLLSSWPQRFLTGPSWAEQVHQCSSVRACVVEIWPATIPPSEIRLPPGNGTSQISLTLPDTFIGNVDRGR</sequence>
<name>A0AA42CIN2_9HYPH</name>
<gene>
    <name evidence="2" type="ORF">M8523_11120</name>
</gene>
<feature type="transmembrane region" description="Helical" evidence="1">
    <location>
        <begin position="355"/>
        <end position="373"/>
    </location>
</feature>
<feature type="transmembrane region" description="Helical" evidence="1">
    <location>
        <begin position="202"/>
        <end position="222"/>
    </location>
</feature>
<feature type="transmembrane region" description="Helical" evidence="1">
    <location>
        <begin position="88"/>
        <end position="106"/>
    </location>
</feature>
<comment type="caution">
    <text evidence="2">The sequence shown here is derived from an EMBL/GenBank/DDBJ whole genome shotgun (WGS) entry which is preliminary data.</text>
</comment>
<feature type="transmembrane region" description="Helical" evidence="1">
    <location>
        <begin position="113"/>
        <end position="132"/>
    </location>
</feature>
<reference evidence="2" key="1">
    <citation type="submission" date="2022-05" db="EMBL/GenBank/DDBJ databases">
        <authorList>
            <person name="Pankratov T."/>
        </authorList>
    </citation>
    <scope>NUCLEOTIDE SEQUENCE</scope>
    <source>
        <strain evidence="2">BP6-180914</strain>
    </source>
</reference>
<evidence type="ECO:0008006" key="4">
    <source>
        <dbReference type="Google" id="ProtNLM"/>
    </source>
</evidence>
<keyword evidence="1" id="KW-1133">Transmembrane helix</keyword>
<evidence type="ECO:0000256" key="1">
    <source>
        <dbReference type="SAM" id="Phobius"/>
    </source>
</evidence>
<feature type="transmembrane region" description="Helical" evidence="1">
    <location>
        <begin position="298"/>
        <end position="317"/>
    </location>
</feature>